<reference evidence="7" key="1">
    <citation type="submission" date="2016-09" db="EMBL/GenBank/DDBJ databases">
        <authorList>
            <person name="Koehorst J."/>
        </authorList>
    </citation>
    <scope>NUCLEOTIDE SEQUENCE [LARGE SCALE GENOMIC DNA]</scope>
</reference>
<dbReference type="InterPro" id="IPR003593">
    <property type="entry name" value="AAA+_ATPase"/>
</dbReference>
<dbReference type="AlphaFoldDB" id="A0A1H6M800"/>
<keyword evidence="2" id="KW-0813">Transport</keyword>
<dbReference type="Pfam" id="PF00005">
    <property type="entry name" value="ABC_tran"/>
    <property type="match status" value="1"/>
</dbReference>
<name>A0A1H6M800_9BACT</name>
<dbReference type="Gene3D" id="3.40.50.300">
    <property type="entry name" value="P-loop containing nucleotide triphosphate hydrolases"/>
    <property type="match status" value="1"/>
</dbReference>
<dbReference type="Proteomes" id="UP000176204">
    <property type="component" value="Chromosome I"/>
</dbReference>
<dbReference type="InterPro" id="IPR003439">
    <property type="entry name" value="ABC_transporter-like_ATP-bd"/>
</dbReference>
<evidence type="ECO:0000256" key="2">
    <source>
        <dbReference type="ARBA" id="ARBA00022448"/>
    </source>
</evidence>
<dbReference type="InterPro" id="IPR027417">
    <property type="entry name" value="P-loop_NTPase"/>
</dbReference>
<keyword evidence="4" id="KW-0067">ATP-binding</keyword>
<evidence type="ECO:0000256" key="4">
    <source>
        <dbReference type="ARBA" id="ARBA00022840"/>
    </source>
</evidence>
<dbReference type="CDD" id="cd03230">
    <property type="entry name" value="ABC_DR_subfamily_A"/>
    <property type="match status" value="1"/>
</dbReference>
<dbReference type="PROSITE" id="PS50893">
    <property type="entry name" value="ABC_TRANSPORTER_2"/>
    <property type="match status" value="1"/>
</dbReference>
<dbReference type="SMART" id="SM00382">
    <property type="entry name" value="AAA"/>
    <property type="match status" value="1"/>
</dbReference>
<protein>
    <submittedName>
        <fullName evidence="6">Abc transporter</fullName>
    </submittedName>
</protein>
<dbReference type="SUPFAM" id="SSF52540">
    <property type="entry name" value="P-loop containing nucleoside triphosphate hydrolases"/>
    <property type="match status" value="1"/>
</dbReference>
<dbReference type="GO" id="GO:0005524">
    <property type="term" value="F:ATP binding"/>
    <property type="evidence" value="ECO:0007669"/>
    <property type="project" value="UniProtKB-KW"/>
</dbReference>
<dbReference type="RefSeq" id="WP_245741024.1">
    <property type="nucleotide sequence ID" value="NZ_LIGX01000041.1"/>
</dbReference>
<dbReference type="KEGG" id="agl:PYTT_1854"/>
<evidence type="ECO:0000256" key="3">
    <source>
        <dbReference type="ARBA" id="ARBA00022741"/>
    </source>
</evidence>
<accession>A0A1H6M800</accession>
<feature type="domain" description="ABC transporter" evidence="5">
    <location>
        <begin position="5"/>
        <end position="234"/>
    </location>
</feature>
<keyword evidence="7" id="KW-1185">Reference proteome</keyword>
<evidence type="ECO:0000313" key="7">
    <source>
        <dbReference type="Proteomes" id="UP000176204"/>
    </source>
</evidence>
<sequence>MSEMVVAEHLSKSFGRVHAVRDASFTICKGEIVGFLGPNGAGKTTTMKMLTGYLPPSGGTASIAGFDILDHSLEARRHMGYMPENVPLYDDMRVTEYLAFRARLKGIHGSDVRKAVGESIERCGLDVMKRRMIRTLSKGYRQRVGLADALLGRPDLLILDEPTNGLDPNQIRQIRELIRELAADHTVILSTHILSEVEMVCNKVVIIDQGQIKASDTPSNLTRGLRAAGRISIEFKGDLEPVVTDIEALELVKKVMHEGTSPEGWHTLVVRAEAGTDTREHAAAIIAKHGFALRHVYRHMPTLEDVFVEMTRKD</sequence>
<dbReference type="EMBL" id="LT629973">
    <property type="protein sequence ID" value="SEH93534.1"/>
    <property type="molecule type" value="Genomic_DNA"/>
</dbReference>
<evidence type="ECO:0000256" key="1">
    <source>
        <dbReference type="ARBA" id="ARBA00005417"/>
    </source>
</evidence>
<comment type="similarity">
    <text evidence="1">Belongs to the ABC transporter superfamily.</text>
</comment>
<dbReference type="PANTHER" id="PTHR43335">
    <property type="entry name" value="ABC TRANSPORTER, ATP-BINDING PROTEIN"/>
    <property type="match status" value="1"/>
</dbReference>
<organism evidence="6 7">
    <name type="scientific">Akkermansia glycaniphila</name>
    <dbReference type="NCBI Taxonomy" id="1679444"/>
    <lineage>
        <taxon>Bacteria</taxon>
        <taxon>Pseudomonadati</taxon>
        <taxon>Verrucomicrobiota</taxon>
        <taxon>Verrucomicrobiia</taxon>
        <taxon>Verrucomicrobiales</taxon>
        <taxon>Akkermansiaceae</taxon>
        <taxon>Akkermansia</taxon>
    </lineage>
</organism>
<evidence type="ECO:0000313" key="6">
    <source>
        <dbReference type="EMBL" id="SEH93534.1"/>
    </source>
</evidence>
<dbReference type="PANTHER" id="PTHR43335:SF4">
    <property type="entry name" value="ABC TRANSPORTER, ATP-BINDING PROTEIN"/>
    <property type="match status" value="1"/>
</dbReference>
<keyword evidence="3" id="KW-0547">Nucleotide-binding</keyword>
<dbReference type="STRING" id="1679444.PYTT_1854"/>
<gene>
    <name evidence="6" type="ORF">PYTT_1854</name>
</gene>
<dbReference type="GO" id="GO:0016887">
    <property type="term" value="F:ATP hydrolysis activity"/>
    <property type="evidence" value="ECO:0007669"/>
    <property type="project" value="InterPro"/>
</dbReference>
<evidence type="ECO:0000259" key="5">
    <source>
        <dbReference type="PROSITE" id="PS50893"/>
    </source>
</evidence>
<proteinExistence type="inferred from homology"/>